<dbReference type="AlphaFoldDB" id="A0AAD9E8Q8"/>
<evidence type="ECO:0000256" key="1">
    <source>
        <dbReference type="SAM" id="MobiDB-lite"/>
    </source>
</evidence>
<proteinExistence type="predicted"/>
<organism evidence="2 3">
    <name type="scientific">Colletotrichum chrysophilum</name>
    <dbReference type="NCBI Taxonomy" id="1836956"/>
    <lineage>
        <taxon>Eukaryota</taxon>
        <taxon>Fungi</taxon>
        <taxon>Dikarya</taxon>
        <taxon>Ascomycota</taxon>
        <taxon>Pezizomycotina</taxon>
        <taxon>Sordariomycetes</taxon>
        <taxon>Hypocreomycetidae</taxon>
        <taxon>Glomerellales</taxon>
        <taxon>Glomerellaceae</taxon>
        <taxon>Colletotrichum</taxon>
        <taxon>Colletotrichum gloeosporioides species complex</taxon>
    </lineage>
</organism>
<dbReference type="EMBL" id="JAQOWY010000772">
    <property type="protein sequence ID" value="KAK1838757.1"/>
    <property type="molecule type" value="Genomic_DNA"/>
</dbReference>
<comment type="caution">
    <text evidence="2">The sequence shown here is derived from an EMBL/GenBank/DDBJ whole genome shotgun (WGS) entry which is preliminary data.</text>
</comment>
<keyword evidence="3" id="KW-1185">Reference proteome</keyword>
<evidence type="ECO:0000313" key="2">
    <source>
        <dbReference type="EMBL" id="KAK1838757.1"/>
    </source>
</evidence>
<dbReference type="Proteomes" id="UP001243330">
    <property type="component" value="Unassembled WGS sequence"/>
</dbReference>
<sequence length="306" mass="33232">MLTGRPSMHSLVGNEVSPHNAVVTVGTNAAKLAVDSLVSTEKPSGALFKFDVDVNPGVPIPEQRVQWPLGETVHFMRLRTDEGLAVSDTQPVPAFSDEKAYHVFLGAPLLWMGNTVGMLTVQSQASWMRVPTRAESGGSKEGRTIISTDRWNVELVHDEWFIECAPRPCRPNEPRDYRRPLEKEAAGGEAESGNIARRPSSLTQTINQGEVVLEAGCSAFQCSSHVRFLLVNNGPRSARPHSDSGHSIGKRRLAIEPISIPGKVQYSACEHLKYGGGDARKAILAEPATPTGSDSNIGQLQGTHWR</sequence>
<accession>A0AAD9E8Q8</accession>
<evidence type="ECO:0000313" key="3">
    <source>
        <dbReference type="Proteomes" id="UP001243330"/>
    </source>
</evidence>
<name>A0AAD9E8Q8_9PEZI</name>
<feature type="compositionally biased region" description="Polar residues" evidence="1">
    <location>
        <begin position="290"/>
        <end position="306"/>
    </location>
</feature>
<protein>
    <submittedName>
        <fullName evidence="2">Uncharacterized protein</fullName>
    </submittedName>
</protein>
<feature type="region of interest" description="Disordered" evidence="1">
    <location>
        <begin position="285"/>
        <end position="306"/>
    </location>
</feature>
<reference evidence="2" key="1">
    <citation type="submission" date="2023-01" db="EMBL/GenBank/DDBJ databases">
        <title>Colletotrichum chrysophilum M932 genome sequence.</title>
        <authorList>
            <person name="Baroncelli R."/>
        </authorList>
    </citation>
    <scope>NUCLEOTIDE SEQUENCE</scope>
    <source>
        <strain evidence="2">M932</strain>
    </source>
</reference>
<gene>
    <name evidence="2" type="ORF">CCHR01_18624</name>
</gene>